<gene>
    <name evidence="2" type="ORF">LZC94_45995</name>
</gene>
<keyword evidence="1" id="KW-0732">Signal</keyword>
<evidence type="ECO:0000313" key="2">
    <source>
        <dbReference type="EMBL" id="WXB15159.1"/>
    </source>
</evidence>
<dbReference type="SUPFAM" id="SSF51445">
    <property type="entry name" value="(Trans)glycosidases"/>
    <property type="match status" value="1"/>
</dbReference>
<dbReference type="PROSITE" id="PS51257">
    <property type="entry name" value="PROKAR_LIPOPROTEIN"/>
    <property type="match status" value="1"/>
</dbReference>
<dbReference type="InterPro" id="IPR017853">
    <property type="entry name" value="GH"/>
</dbReference>
<evidence type="ECO:0000313" key="3">
    <source>
        <dbReference type="Proteomes" id="UP001370348"/>
    </source>
</evidence>
<dbReference type="PANTHER" id="PTHR46066">
    <property type="entry name" value="CHITINASE DOMAIN-CONTAINING PROTEIN 1 FAMILY MEMBER"/>
    <property type="match status" value="1"/>
</dbReference>
<feature type="signal peptide" evidence="1">
    <location>
        <begin position="1"/>
        <end position="22"/>
    </location>
</feature>
<dbReference type="Proteomes" id="UP001370348">
    <property type="component" value="Chromosome"/>
</dbReference>
<dbReference type="PANTHER" id="PTHR46066:SF2">
    <property type="entry name" value="CHITINASE DOMAIN-CONTAINING PROTEIN 1"/>
    <property type="match status" value="1"/>
</dbReference>
<sequence length="367" mass="38991">MSLFRSLLAAASLLGAAPFAITGCGASDSVDDRLSSAAQMAIPARHNTVIADGCALEPWQKQVLASPSGQRVIQDVVLLCFIPRFDGTVSPADPSAKNALAAEAQSLRARGYKVRIGVSFTDETGGKYDGNQTAQRLAAPEWRSAVIAELQARSSAFDGLELDFQSLPNGARDAVGQFVEELAPKIRPLKSLGVFLPPSVTLPSDLPGGDAFDVARLSRSADDLRVMTLDFSCCGAGAGPTIESGWAVDAVRLARSQAGGARISVAYPLYGVDFSRAGERLVTYLEAKGLAALHGLTPARGPTGTPNFRYLDPNGESHELWYDDSESILRTLRAWGPEVFPIDVGVVFYGLGAEDPILWREMARGLP</sequence>
<dbReference type="RefSeq" id="WP_394824784.1">
    <property type="nucleotide sequence ID" value="NZ_CP089984.1"/>
</dbReference>
<feature type="chain" id="PRO_5047550581" description="Chitinase" evidence="1">
    <location>
        <begin position="23"/>
        <end position="367"/>
    </location>
</feature>
<dbReference type="Gene3D" id="3.10.50.10">
    <property type="match status" value="1"/>
</dbReference>
<accession>A0ABZ2LW54</accession>
<reference evidence="2 3" key="1">
    <citation type="submission" date="2021-12" db="EMBL/GenBank/DDBJ databases">
        <title>Discovery of the Pendulisporaceae a myxobacterial family with distinct sporulation behavior and unique specialized metabolism.</title>
        <authorList>
            <person name="Garcia R."/>
            <person name="Popoff A."/>
            <person name="Bader C.D."/>
            <person name="Loehr J."/>
            <person name="Walesch S."/>
            <person name="Walt C."/>
            <person name="Boldt J."/>
            <person name="Bunk B."/>
            <person name="Haeckl F.J.F.P.J."/>
            <person name="Gunesch A.P."/>
            <person name="Birkelbach J."/>
            <person name="Nuebel U."/>
            <person name="Pietschmann T."/>
            <person name="Bach T."/>
            <person name="Mueller R."/>
        </authorList>
    </citation>
    <scope>NUCLEOTIDE SEQUENCE [LARGE SCALE GENOMIC DNA]</scope>
    <source>
        <strain evidence="2 3">MSr11954</strain>
    </source>
</reference>
<protein>
    <recommendedName>
        <fullName evidence="4">Chitinase</fullName>
    </recommendedName>
</protein>
<dbReference type="InterPro" id="IPR029070">
    <property type="entry name" value="Chitinase_insertion_sf"/>
</dbReference>
<organism evidence="2 3">
    <name type="scientific">Pendulispora albinea</name>
    <dbReference type="NCBI Taxonomy" id="2741071"/>
    <lineage>
        <taxon>Bacteria</taxon>
        <taxon>Pseudomonadati</taxon>
        <taxon>Myxococcota</taxon>
        <taxon>Myxococcia</taxon>
        <taxon>Myxococcales</taxon>
        <taxon>Sorangiineae</taxon>
        <taxon>Pendulisporaceae</taxon>
        <taxon>Pendulispora</taxon>
    </lineage>
</organism>
<name>A0ABZ2LW54_9BACT</name>
<dbReference type="Gene3D" id="3.20.20.80">
    <property type="entry name" value="Glycosidases"/>
    <property type="match status" value="1"/>
</dbReference>
<dbReference type="EMBL" id="CP089984">
    <property type="protein sequence ID" value="WXB15159.1"/>
    <property type="molecule type" value="Genomic_DNA"/>
</dbReference>
<keyword evidence="3" id="KW-1185">Reference proteome</keyword>
<proteinExistence type="predicted"/>
<evidence type="ECO:0008006" key="4">
    <source>
        <dbReference type="Google" id="ProtNLM"/>
    </source>
</evidence>
<evidence type="ECO:0000256" key="1">
    <source>
        <dbReference type="SAM" id="SignalP"/>
    </source>
</evidence>